<organism evidence="1 2">
    <name type="scientific">Limosilactobacillus agrestis</name>
    <dbReference type="NCBI Taxonomy" id="2759748"/>
    <lineage>
        <taxon>Bacteria</taxon>
        <taxon>Bacillati</taxon>
        <taxon>Bacillota</taxon>
        <taxon>Bacilli</taxon>
        <taxon>Lactobacillales</taxon>
        <taxon>Lactobacillaceae</taxon>
        <taxon>Limosilactobacillus</taxon>
    </lineage>
</organism>
<proteinExistence type="predicted"/>
<evidence type="ECO:0000313" key="2">
    <source>
        <dbReference type="Proteomes" id="UP001199710"/>
    </source>
</evidence>
<protein>
    <submittedName>
        <fullName evidence="1">Uncharacterized protein</fullName>
    </submittedName>
</protein>
<dbReference type="RefSeq" id="WP_231818261.1">
    <property type="nucleotide sequence ID" value="NZ_JAJPDD010000070.1"/>
</dbReference>
<accession>A0ABS8RAQ6</accession>
<comment type="caution">
    <text evidence="1">The sequence shown here is derived from an EMBL/GenBank/DDBJ whole genome shotgun (WGS) entry which is preliminary data.</text>
</comment>
<dbReference type="EMBL" id="JAJPDE010000014">
    <property type="protein sequence ID" value="MCD7129734.1"/>
    <property type="molecule type" value="Genomic_DNA"/>
</dbReference>
<evidence type="ECO:0000313" key="1">
    <source>
        <dbReference type="EMBL" id="MCD7129734.1"/>
    </source>
</evidence>
<dbReference type="Proteomes" id="UP001199710">
    <property type="component" value="Unassembled WGS sequence"/>
</dbReference>
<gene>
    <name evidence="1" type="ORF">LTY36_00665</name>
</gene>
<sequence length="72" mass="8509">MYNNVNQQGIATIRNHHEQIDNYLHNPDKDKQRGLTRIASLPAHVSRNIMFCLHELAAIEPNQSFYPAYYYY</sequence>
<keyword evidence="2" id="KW-1185">Reference proteome</keyword>
<name>A0ABS8RAQ6_9LACO</name>
<reference evidence="1 2" key="1">
    <citation type="submission" date="2021-12" db="EMBL/GenBank/DDBJ databases">
        <title>A phylogenomic analysis of Limosilactobacillus reuteri reveals ancient and stable evolutionary relationships with rodents and birds and zoonotic transmission to humans.</title>
        <authorList>
            <person name="Li F."/>
            <person name="Li X."/>
            <person name="Cheng C."/>
            <person name="Tollenaar S."/>
            <person name="Zhang J.S."/>
            <person name="Simpson D."/>
            <person name="Tasseva G."/>
            <person name="Perez-Munoz M.E."/>
            <person name="Frese S."/>
            <person name="Gaenzle M.G."/>
            <person name="Walter J."/>
            <person name="Zheng J."/>
        </authorList>
    </citation>
    <scope>NUCLEOTIDE SEQUENCE [LARGE SCALE GENOMIC DNA]</scope>
    <source>
        <strain evidence="1 2">BG-MG3-B</strain>
    </source>
</reference>